<dbReference type="AlphaFoldDB" id="A0A511RMJ8"/>
<sequence>MPGPLLDAITTDLEVFSRYTRARVDAFGTVLATFEGAHGGVTLLVWTPRELAAEVLRRLPAAYRGRIVLGLDASGGDLRPFEHALEGSGAEAVLLVREEPGLRHAGGGWKLARLEDETVRVPLDHTAPPVEEERTAPTGLRYRERRAYPEWSSPALDGSRPGSPAPQGHAAAARGLGVYAAGLLDLEEAWTPLFERLRALP</sequence>
<evidence type="ECO:0000313" key="3">
    <source>
        <dbReference type="Proteomes" id="UP000321827"/>
    </source>
</evidence>
<protein>
    <submittedName>
        <fullName evidence="2">Uncharacterized protein</fullName>
    </submittedName>
</protein>
<dbReference type="Proteomes" id="UP000321827">
    <property type="component" value="Unassembled WGS sequence"/>
</dbReference>
<evidence type="ECO:0000313" key="2">
    <source>
        <dbReference type="EMBL" id="GEM90868.1"/>
    </source>
</evidence>
<evidence type="ECO:0000256" key="1">
    <source>
        <dbReference type="SAM" id="MobiDB-lite"/>
    </source>
</evidence>
<organism evidence="2 3">
    <name type="scientific">Oceanithermus desulfurans NBRC 100063</name>
    <dbReference type="NCBI Taxonomy" id="1227550"/>
    <lineage>
        <taxon>Bacteria</taxon>
        <taxon>Thermotogati</taxon>
        <taxon>Deinococcota</taxon>
        <taxon>Deinococci</taxon>
        <taxon>Thermales</taxon>
        <taxon>Thermaceae</taxon>
        <taxon>Oceanithermus</taxon>
    </lineage>
</organism>
<dbReference type="OrthoDB" id="25771at2"/>
<proteinExistence type="predicted"/>
<comment type="caution">
    <text evidence="2">The sequence shown here is derived from an EMBL/GenBank/DDBJ whole genome shotgun (WGS) entry which is preliminary data.</text>
</comment>
<dbReference type="EMBL" id="BJXN01000025">
    <property type="protein sequence ID" value="GEM90868.1"/>
    <property type="molecule type" value="Genomic_DNA"/>
</dbReference>
<name>A0A511RMJ8_9DEIN</name>
<dbReference type="RefSeq" id="WP_147148999.1">
    <property type="nucleotide sequence ID" value="NZ_BJXN01000025.1"/>
</dbReference>
<accession>A0A511RMJ8</accession>
<reference evidence="2 3" key="1">
    <citation type="submission" date="2019-07" db="EMBL/GenBank/DDBJ databases">
        <title>Whole genome shotgun sequence of Oceanithermus desulfurans NBRC 100063.</title>
        <authorList>
            <person name="Hosoyama A."/>
            <person name="Uohara A."/>
            <person name="Ohji S."/>
            <person name="Ichikawa N."/>
        </authorList>
    </citation>
    <scope>NUCLEOTIDE SEQUENCE [LARGE SCALE GENOMIC DNA]</scope>
    <source>
        <strain evidence="2 3">NBRC 100063</strain>
    </source>
</reference>
<feature type="region of interest" description="Disordered" evidence="1">
    <location>
        <begin position="151"/>
        <end position="170"/>
    </location>
</feature>
<gene>
    <name evidence="2" type="ORF">ODE01S_23020</name>
</gene>